<keyword evidence="1" id="KW-0472">Membrane</keyword>
<feature type="transmembrane region" description="Helical" evidence="1">
    <location>
        <begin position="191"/>
        <end position="210"/>
    </location>
</feature>
<evidence type="ECO:0000256" key="1">
    <source>
        <dbReference type="SAM" id="Phobius"/>
    </source>
</evidence>
<protein>
    <recommendedName>
        <fullName evidence="4">DUF2812 domain-containing protein</fullName>
    </recommendedName>
</protein>
<feature type="transmembrane region" description="Helical" evidence="1">
    <location>
        <begin position="161"/>
        <end position="185"/>
    </location>
</feature>
<feature type="transmembrane region" description="Helical" evidence="1">
    <location>
        <begin position="217"/>
        <end position="234"/>
    </location>
</feature>
<reference evidence="2" key="2">
    <citation type="journal article" date="2021" name="PeerJ">
        <title>Extensive microbial diversity within the chicken gut microbiome revealed by metagenomics and culture.</title>
        <authorList>
            <person name="Gilroy R."/>
            <person name="Ravi A."/>
            <person name="Getino M."/>
            <person name="Pursley I."/>
            <person name="Horton D.L."/>
            <person name="Alikhan N.F."/>
            <person name="Baker D."/>
            <person name="Gharbi K."/>
            <person name="Hall N."/>
            <person name="Watson M."/>
            <person name="Adriaenssens E.M."/>
            <person name="Foster-Nyarko E."/>
            <person name="Jarju S."/>
            <person name="Secka A."/>
            <person name="Antonio M."/>
            <person name="Oren A."/>
            <person name="Chaudhuri R.R."/>
            <person name="La Ragione R."/>
            <person name="Hildebrand F."/>
            <person name="Pallen M.J."/>
        </authorList>
    </citation>
    <scope>NUCLEOTIDE SEQUENCE</scope>
    <source>
        <strain evidence="2">CHK195-11698</strain>
    </source>
</reference>
<keyword evidence="1" id="KW-0812">Transmembrane</keyword>
<feature type="transmembrane region" description="Helical" evidence="1">
    <location>
        <begin position="119"/>
        <end position="140"/>
    </location>
</feature>
<proteinExistence type="predicted"/>
<dbReference type="Proteomes" id="UP000824175">
    <property type="component" value="Unassembled WGS sequence"/>
</dbReference>
<sequence length="387" mass="45274">MSKRKHLHRYEWLSFSENEQALLENYLASMQKAGYEVQKIARFYIRFKYKGKEARLRTVHAYRRNYFSHLRWEFEPCHVYIARARSCFNGLMIGLCCLVFGLGLYAVTHLPSWVIWRNVTLVGVLLLPIFALSFALDFSGRLHDSLAKEHDWHSGLVTPRLRAAMLSLNMGMRYVLLFVFLLPTIVTELKIQVVFIICVLGISLLFSYYMPVRYRRLYYVISILVSFVICYVVNEINTHEQYYKPSLHFDDLAVLHVSDLDQPALPENGYKTMIHREANNSFLVPLTYRYEETRINLNDKQDQVHCSTVLYMTDDPTVVNYLMRDDAYREAKQLELTIGDDSVVQYVLDPTHVLIVSSYWLLDLQGSTGLYPEQQALINEMIQAYLP</sequence>
<evidence type="ECO:0000313" key="2">
    <source>
        <dbReference type="EMBL" id="HIU13252.1"/>
    </source>
</evidence>
<dbReference type="EMBL" id="DVMJ01000034">
    <property type="protein sequence ID" value="HIU13252.1"/>
    <property type="molecule type" value="Genomic_DNA"/>
</dbReference>
<dbReference type="AlphaFoldDB" id="A0A9D1HNY4"/>
<evidence type="ECO:0008006" key="4">
    <source>
        <dbReference type="Google" id="ProtNLM"/>
    </source>
</evidence>
<feature type="transmembrane region" description="Helical" evidence="1">
    <location>
        <begin position="88"/>
        <end position="107"/>
    </location>
</feature>
<gene>
    <name evidence="2" type="ORF">IAD15_04200</name>
</gene>
<keyword evidence="1" id="KW-1133">Transmembrane helix</keyword>
<reference evidence="2" key="1">
    <citation type="submission" date="2020-10" db="EMBL/GenBank/DDBJ databases">
        <authorList>
            <person name="Gilroy R."/>
        </authorList>
    </citation>
    <scope>NUCLEOTIDE SEQUENCE</scope>
    <source>
        <strain evidence="2">CHK195-11698</strain>
    </source>
</reference>
<organism evidence="2 3">
    <name type="scientific">Candidatus Fimiplasma intestinipullorum</name>
    <dbReference type="NCBI Taxonomy" id="2840825"/>
    <lineage>
        <taxon>Bacteria</taxon>
        <taxon>Bacillati</taxon>
        <taxon>Bacillota</taxon>
        <taxon>Clostridia</taxon>
        <taxon>Eubacteriales</taxon>
        <taxon>Candidatus Fimiplasma</taxon>
    </lineage>
</organism>
<evidence type="ECO:0000313" key="3">
    <source>
        <dbReference type="Proteomes" id="UP000824175"/>
    </source>
</evidence>
<comment type="caution">
    <text evidence="2">The sequence shown here is derived from an EMBL/GenBank/DDBJ whole genome shotgun (WGS) entry which is preliminary data.</text>
</comment>
<accession>A0A9D1HNY4</accession>
<name>A0A9D1HNY4_9FIRM</name>